<dbReference type="SMART" id="SM00456">
    <property type="entry name" value="WW"/>
    <property type="match status" value="1"/>
</dbReference>
<dbReference type="Proteomes" id="UP001530377">
    <property type="component" value="Unassembled WGS sequence"/>
</dbReference>
<proteinExistence type="predicted"/>
<keyword evidence="2" id="KW-0694">RNA-binding</keyword>
<evidence type="ECO:0000259" key="4">
    <source>
        <dbReference type="PROSITE" id="PS50020"/>
    </source>
</evidence>
<dbReference type="InterPro" id="IPR001202">
    <property type="entry name" value="WW_dom"/>
</dbReference>
<feature type="compositionally biased region" description="Acidic residues" evidence="3">
    <location>
        <begin position="117"/>
        <end position="127"/>
    </location>
</feature>
<name>A0ABD3RWY5_9STRA</name>
<dbReference type="PROSITE" id="PS50020">
    <property type="entry name" value="WW_DOMAIN_2"/>
    <property type="match status" value="1"/>
</dbReference>
<protein>
    <recommendedName>
        <fullName evidence="4">WW domain-containing protein</fullName>
    </recommendedName>
</protein>
<evidence type="ECO:0000313" key="6">
    <source>
        <dbReference type="Proteomes" id="UP001530377"/>
    </source>
</evidence>
<keyword evidence="6" id="KW-1185">Reference proteome</keyword>
<dbReference type="PROSITE" id="PS01159">
    <property type="entry name" value="WW_DOMAIN_1"/>
    <property type="match status" value="1"/>
</dbReference>
<evidence type="ECO:0000256" key="1">
    <source>
        <dbReference type="ARBA" id="ARBA00022737"/>
    </source>
</evidence>
<gene>
    <name evidence="5" type="ORF">ACHAXA_002223</name>
</gene>
<feature type="compositionally biased region" description="Low complexity" evidence="3">
    <location>
        <begin position="162"/>
        <end position="199"/>
    </location>
</feature>
<comment type="caution">
    <text evidence="5">The sequence shown here is derived from an EMBL/GenBank/DDBJ whole genome shotgun (WGS) entry which is preliminary data.</text>
</comment>
<dbReference type="Pfam" id="PF00397">
    <property type="entry name" value="WW"/>
    <property type="match status" value="1"/>
</dbReference>
<organism evidence="5 6">
    <name type="scientific">Cyclostephanos tholiformis</name>
    <dbReference type="NCBI Taxonomy" id="382380"/>
    <lineage>
        <taxon>Eukaryota</taxon>
        <taxon>Sar</taxon>
        <taxon>Stramenopiles</taxon>
        <taxon>Ochrophyta</taxon>
        <taxon>Bacillariophyta</taxon>
        <taxon>Coscinodiscophyceae</taxon>
        <taxon>Thalassiosirophycidae</taxon>
        <taxon>Stephanodiscales</taxon>
        <taxon>Stephanodiscaceae</taxon>
        <taxon>Cyclostephanos</taxon>
    </lineage>
</organism>
<feature type="compositionally biased region" description="Basic residues" evidence="3">
    <location>
        <begin position="1"/>
        <end position="22"/>
    </location>
</feature>
<dbReference type="EMBL" id="JALLPB020000135">
    <property type="protein sequence ID" value="KAL3816737.1"/>
    <property type="molecule type" value="Genomic_DNA"/>
</dbReference>
<feature type="compositionally biased region" description="Basic and acidic residues" evidence="3">
    <location>
        <begin position="392"/>
        <end position="405"/>
    </location>
</feature>
<feature type="compositionally biased region" description="Low complexity" evidence="3">
    <location>
        <begin position="85"/>
        <end position="101"/>
    </location>
</feature>
<evidence type="ECO:0000256" key="3">
    <source>
        <dbReference type="SAM" id="MobiDB-lite"/>
    </source>
</evidence>
<dbReference type="Pfam" id="PF00013">
    <property type="entry name" value="KH_1"/>
    <property type="match status" value="3"/>
</dbReference>
<dbReference type="CDD" id="cd00201">
    <property type="entry name" value="WW"/>
    <property type="match status" value="1"/>
</dbReference>
<dbReference type="CDD" id="cd00105">
    <property type="entry name" value="KH-I"/>
    <property type="match status" value="2"/>
</dbReference>
<dbReference type="PROSITE" id="PS50084">
    <property type="entry name" value="KH_TYPE_1"/>
    <property type="match status" value="3"/>
</dbReference>
<evidence type="ECO:0000256" key="2">
    <source>
        <dbReference type="PROSITE-ProRule" id="PRU00117"/>
    </source>
</evidence>
<feature type="domain" description="WW" evidence="4">
    <location>
        <begin position="594"/>
        <end position="623"/>
    </location>
</feature>
<dbReference type="InterPro" id="IPR004087">
    <property type="entry name" value="KH_dom"/>
</dbReference>
<dbReference type="SMART" id="SM00322">
    <property type="entry name" value="KH"/>
    <property type="match status" value="3"/>
</dbReference>
<dbReference type="InterPro" id="IPR036612">
    <property type="entry name" value="KH_dom_type_1_sf"/>
</dbReference>
<accession>A0ABD3RWY5</accession>
<feature type="compositionally biased region" description="Low complexity" evidence="3">
    <location>
        <begin position="140"/>
        <end position="150"/>
    </location>
</feature>
<dbReference type="SUPFAM" id="SSF51045">
    <property type="entry name" value="WW domain"/>
    <property type="match status" value="1"/>
</dbReference>
<dbReference type="Gene3D" id="3.30.1370.10">
    <property type="entry name" value="K Homology domain, type 1"/>
    <property type="match status" value="3"/>
</dbReference>
<sequence>MAATTRKRSKSGGRASAKSKKAKAAEKEKEAEAEEGTDEVVQATASEEEGAKEREGVKEEEEEEKGGVNDEVVLPPSTNEDVVDDPATAASPVTAAVEADATGNDEPSPTLPPREGVDEEDAPEEVDGPSIQPPPPPTDAVPASSTSTTSAPPPDSTRQVGAAAAAAPKKDAPTTAATTPIATVPRASAPASSSSSSSSSGGGGGSDETTIEERGTVSATFVGRVIGKGGEMIRDLQARSGCRIDVDQNVPPGAPRIVTYRGTRSSIDFARQLVSLLCVEKTPGAREAELPLGRASVKSMQIPGNVIGKIIGRGGEMIRKLQNESGAKIQVDHSMGQDADHRLVTITGNDESINRAEEMIMFLCANPAMDSGQAIEVFIRDKMFRAGGGTGSRRDNERGGSRSDDGSAAGVPAQPTRSRRPGLGDRVVGGIETEIFPCAKMFMGRIIGQRGITINDLQKRSGCDIQTKQNVPAGQDCQISIKGSRRGIDMAKQMLREIIDLGPNHPYAGGHGYTGGGGGHQGYQPQQQPYQQIIPPYQDYQSQGRPHGQPMIHQQVQQYGGQYAYPQQQAYALPMQGQYGMQPGVPMPQQVDASPWRAATAADGQVYYYNQITQETQWDRPAGM</sequence>
<dbReference type="AlphaFoldDB" id="A0ABD3RWY5"/>
<dbReference type="InterPro" id="IPR036020">
    <property type="entry name" value="WW_dom_sf"/>
</dbReference>
<keyword evidence="1" id="KW-0677">Repeat</keyword>
<feature type="region of interest" description="Disordered" evidence="3">
    <location>
        <begin position="1"/>
        <end position="216"/>
    </location>
</feature>
<reference evidence="5 6" key="1">
    <citation type="submission" date="2024-10" db="EMBL/GenBank/DDBJ databases">
        <title>Updated reference genomes for cyclostephanoid diatoms.</title>
        <authorList>
            <person name="Roberts W.R."/>
            <person name="Alverson A.J."/>
        </authorList>
    </citation>
    <scope>NUCLEOTIDE SEQUENCE [LARGE SCALE GENOMIC DNA]</scope>
    <source>
        <strain evidence="5 6">AJA228-03</strain>
    </source>
</reference>
<feature type="region of interest" description="Disordered" evidence="3">
    <location>
        <begin position="386"/>
        <end position="425"/>
    </location>
</feature>
<dbReference type="InterPro" id="IPR004088">
    <property type="entry name" value="KH_dom_type_1"/>
</dbReference>
<dbReference type="PANTHER" id="PTHR10288">
    <property type="entry name" value="KH DOMAIN CONTAINING RNA BINDING PROTEIN"/>
    <property type="match status" value="1"/>
</dbReference>
<dbReference type="GO" id="GO:0003723">
    <property type="term" value="F:RNA binding"/>
    <property type="evidence" value="ECO:0007669"/>
    <property type="project" value="UniProtKB-UniRule"/>
</dbReference>
<evidence type="ECO:0000313" key="5">
    <source>
        <dbReference type="EMBL" id="KAL3816737.1"/>
    </source>
</evidence>
<dbReference type="Gene3D" id="2.20.70.10">
    <property type="match status" value="1"/>
</dbReference>
<dbReference type="SUPFAM" id="SSF54791">
    <property type="entry name" value="Eukaryotic type KH-domain (KH-domain type I)"/>
    <property type="match status" value="3"/>
</dbReference>